<dbReference type="Gene3D" id="2.40.50.140">
    <property type="entry name" value="Nucleic acid-binding proteins"/>
    <property type="match status" value="2"/>
</dbReference>
<feature type="domain" description="Telomeric single stranded DNA binding POT1/Cdc13" evidence="8">
    <location>
        <begin position="11"/>
        <end position="146"/>
    </location>
</feature>
<dbReference type="PANTHER" id="PTHR14513:SF0">
    <property type="entry name" value="PROTECTION OF TELOMERES PROTEIN 1"/>
    <property type="match status" value="1"/>
</dbReference>
<dbReference type="Pfam" id="PF25507">
    <property type="entry name" value="OB_POT1A"/>
    <property type="match status" value="1"/>
</dbReference>
<evidence type="ECO:0000256" key="5">
    <source>
        <dbReference type="ARBA" id="ARBA00022895"/>
    </source>
</evidence>
<name>B7T1J4_LACSA</name>
<dbReference type="CDD" id="cd04497">
    <property type="entry name" value="hPOT1_OB1_like"/>
    <property type="match status" value="1"/>
</dbReference>
<dbReference type="InterPro" id="IPR057620">
    <property type="entry name" value="POT1A/B-like_OB"/>
</dbReference>
<dbReference type="EMBL" id="EU880296">
    <property type="protein sequence ID" value="ACJ49158.1"/>
    <property type="molecule type" value="mRNA"/>
</dbReference>
<dbReference type="SMART" id="SM00976">
    <property type="entry name" value="Telo_bind"/>
    <property type="match status" value="1"/>
</dbReference>
<dbReference type="FunFam" id="2.40.50.140:FF:000119">
    <property type="entry name" value="Protection of telomeres 1 homolog"/>
    <property type="match status" value="1"/>
</dbReference>
<accession>B7T1J4</accession>
<evidence type="ECO:0000256" key="6">
    <source>
        <dbReference type="ARBA" id="ARBA00023125"/>
    </source>
</evidence>
<evidence type="ECO:0000256" key="1">
    <source>
        <dbReference type="ARBA" id="ARBA00004123"/>
    </source>
</evidence>
<dbReference type="GO" id="GO:0005634">
    <property type="term" value="C:nucleus"/>
    <property type="evidence" value="ECO:0007669"/>
    <property type="project" value="UniProtKB-SubCell"/>
</dbReference>
<comment type="similarity">
    <text evidence="3">Belongs to the telombin family.</text>
</comment>
<sequence>MPNPESDDYKFLRIVDATTSINQKVNLIGVVTEAGIPKQSKGTDCCCTIRIVDESNPSSGISVNVFAETFDKLPNVESTGDIIQFSHVVMKLHGSEVNAVFNKRFSAFALYEGSNFSNFVPYQVSSKFHAREQDNKFIADLRKWTITHLPETESNGFFQLNSIKQGIRSNLICKVLHICEVTQGEWMLFVWNGTDAPPLDIHSKLEEELKNPLCLQLEEPPLSREVLCSFPTVGSVLRITADRCNARLALQLLKAGRWVQFRNIQFEAREGLWCGILMHSSKFSYLPDDNKVVLEFQREYKKRFKGKWTRMPLSSFPWPPNLTKTEHEHVPLVTLMDMITYPKVLYKYRCVVRVVATLPGEATNFRGPTGIYRIRFTLEDPTARIHACLYDKDGKSFLEAIRMMMKMIKLHKVLLGIDENNGKARNPPWIDCCLKSYYVDKNDMWGSRRYGIFDTKLINWRPFFSI</sequence>
<dbReference type="PANTHER" id="PTHR14513">
    <property type="entry name" value="PROTECTION OF TELOMERES 1"/>
    <property type="match status" value="1"/>
</dbReference>
<comment type="subcellular location">
    <subcellularLocation>
        <location evidence="2">Chromosome</location>
        <location evidence="2">Telomere</location>
    </subcellularLocation>
    <subcellularLocation>
        <location evidence="1">Nucleus</location>
    </subcellularLocation>
</comment>
<evidence type="ECO:0000259" key="8">
    <source>
        <dbReference type="SMART" id="SM00976"/>
    </source>
</evidence>
<keyword evidence="4" id="KW-0158">Chromosome</keyword>
<evidence type="ECO:0000256" key="3">
    <source>
        <dbReference type="ARBA" id="ARBA00008442"/>
    </source>
</evidence>
<keyword evidence="6" id="KW-0238">DNA-binding</keyword>
<proteinExistence type="evidence at transcript level"/>
<keyword evidence="7" id="KW-0539">Nucleus</keyword>
<dbReference type="AlphaFoldDB" id="B7T1J4"/>
<organism evidence="9">
    <name type="scientific">Lactuca sativa</name>
    <name type="common">Garden lettuce</name>
    <dbReference type="NCBI Taxonomy" id="4236"/>
    <lineage>
        <taxon>Eukaryota</taxon>
        <taxon>Viridiplantae</taxon>
        <taxon>Streptophyta</taxon>
        <taxon>Embryophyta</taxon>
        <taxon>Tracheophyta</taxon>
        <taxon>Spermatophyta</taxon>
        <taxon>Magnoliopsida</taxon>
        <taxon>eudicotyledons</taxon>
        <taxon>Gunneridae</taxon>
        <taxon>Pentapetalae</taxon>
        <taxon>asterids</taxon>
        <taxon>campanulids</taxon>
        <taxon>Asterales</taxon>
        <taxon>Asteraceae</taxon>
        <taxon>Cichorioideae</taxon>
        <taxon>Cichorieae</taxon>
        <taxon>Lactucinae</taxon>
        <taxon>Lactuca</taxon>
    </lineage>
</organism>
<protein>
    <submittedName>
        <fullName evidence="9">Protection of telomeres 1 protein</fullName>
    </submittedName>
</protein>
<dbReference type="InterPro" id="IPR011564">
    <property type="entry name" value="Telomer_end-bd_POT1/Cdc13"/>
</dbReference>
<dbReference type="Pfam" id="PF02765">
    <property type="entry name" value="POT1"/>
    <property type="match status" value="1"/>
</dbReference>
<evidence type="ECO:0000256" key="7">
    <source>
        <dbReference type="ARBA" id="ARBA00023242"/>
    </source>
</evidence>
<dbReference type="SUPFAM" id="SSF50249">
    <property type="entry name" value="Nucleic acid-binding proteins"/>
    <property type="match status" value="2"/>
</dbReference>
<dbReference type="GO" id="GO:0043047">
    <property type="term" value="F:single-stranded telomeric DNA binding"/>
    <property type="evidence" value="ECO:0007669"/>
    <property type="project" value="InterPro"/>
</dbReference>
<keyword evidence="5" id="KW-0779">Telomere</keyword>
<evidence type="ECO:0000313" key="9">
    <source>
        <dbReference type="EMBL" id="ACJ49158.1"/>
    </source>
</evidence>
<dbReference type="InterPro" id="IPR028389">
    <property type="entry name" value="POT1"/>
</dbReference>
<evidence type="ECO:0000256" key="2">
    <source>
        <dbReference type="ARBA" id="ARBA00004574"/>
    </source>
</evidence>
<reference evidence="9" key="1">
    <citation type="submission" date="2008-07" db="EMBL/GenBank/DDBJ databases">
        <title>Positive selection and neo-functionalization shape the molecular evolution of POT1 genes in plants.</title>
        <authorList>
            <person name="Shakirov E.V."/>
            <person name="Song X."/>
            <person name="Zanis M.J."/>
            <person name="Croy J.E."/>
            <person name="Wuttke D.S."/>
            <person name="Shippen D.E."/>
        </authorList>
    </citation>
    <scope>NUCLEOTIDE SEQUENCE</scope>
</reference>
<dbReference type="InterPro" id="IPR012340">
    <property type="entry name" value="NA-bd_OB-fold"/>
</dbReference>
<dbReference type="GO" id="GO:0000781">
    <property type="term" value="C:chromosome, telomeric region"/>
    <property type="evidence" value="ECO:0007669"/>
    <property type="project" value="UniProtKB-SubCell"/>
</dbReference>
<dbReference type="GO" id="GO:0000723">
    <property type="term" value="P:telomere maintenance"/>
    <property type="evidence" value="ECO:0007669"/>
    <property type="project" value="InterPro"/>
</dbReference>
<evidence type="ECO:0000256" key="4">
    <source>
        <dbReference type="ARBA" id="ARBA00022454"/>
    </source>
</evidence>